<dbReference type="EMBL" id="RFLY01000029">
    <property type="protein sequence ID" value="RMH87536.1"/>
    <property type="molecule type" value="Genomic_DNA"/>
</dbReference>
<dbReference type="Gene3D" id="3.30.559.10">
    <property type="entry name" value="Chloramphenicol acetyltransferase-like domain"/>
    <property type="match status" value="3"/>
</dbReference>
<comment type="caution">
    <text evidence="5">The sequence shown here is derived from an EMBL/GenBank/DDBJ whole genome shotgun (WGS) entry which is preliminary data.</text>
</comment>
<gene>
    <name evidence="5" type="ORF">EBB59_12890</name>
</gene>
<dbReference type="Pfam" id="PF00501">
    <property type="entry name" value="AMP-binding"/>
    <property type="match status" value="3"/>
</dbReference>
<dbReference type="InterPro" id="IPR041464">
    <property type="entry name" value="TubC_N"/>
</dbReference>
<dbReference type="InterPro" id="IPR042099">
    <property type="entry name" value="ANL_N_sf"/>
</dbReference>
<dbReference type="Gene3D" id="3.40.50.980">
    <property type="match status" value="2"/>
</dbReference>
<dbReference type="Pfam" id="PF13193">
    <property type="entry name" value="AMP-binding_C"/>
    <property type="match status" value="2"/>
</dbReference>
<dbReference type="GO" id="GO:0005829">
    <property type="term" value="C:cytosol"/>
    <property type="evidence" value="ECO:0007669"/>
    <property type="project" value="TreeGrafter"/>
</dbReference>
<dbReference type="SUPFAM" id="SSF47336">
    <property type="entry name" value="ACP-like"/>
    <property type="match status" value="3"/>
</dbReference>
<dbReference type="PROSITE" id="PS00455">
    <property type="entry name" value="AMP_BINDING"/>
    <property type="match status" value="3"/>
</dbReference>
<dbReference type="PROSITE" id="PS50075">
    <property type="entry name" value="CARRIER"/>
    <property type="match status" value="3"/>
</dbReference>
<dbReference type="InterPro" id="IPR000873">
    <property type="entry name" value="AMP-dep_synth/lig_dom"/>
</dbReference>
<evidence type="ECO:0000313" key="6">
    <source>
        <dbReference type="Proteomes" id="UP000275012"/>
    </source>
</evidence>
<evidence type="ECO:0000256" key="3">
    <source>
        <dbReference type="ARBA" id="ARBA00022553"/>
    </source>
</evidence>
<feature type="domain" description="Carrier" evidence="4">
    <location>
        <begin position="1014"/>
        <end position="1089"/>
    </location>
</feature>
<protein>
    <submittedName>
        <fullName evidence="5">Amino acid adenylation domain-containing protein</fullName>
    </submittedName>
</protein>
<dbReference type="Gene3D" id="1.10.1200.10">
    <property type="entry name" value="ACP-like"/>
    <property type="match status" value="2"/>
</dbReference>
<feature type="domain" description="Carrier" evidence="4">
    <location>
        <begin position="3082"/>
        <end position="3157"/>
    </location>
</feature>
<dbReference type="InterPro" id="IPR010071">
    <property type="entry name" value="AA_adenyl_dom"/>
</dbReference>
<dbReference type="FunFam" id="1.10.1200.10:FF:000016">
    <property type="entry name" value="Non-ribosomal peptide synthase"/>
    <property type="match status" value="1"/>
</dbReference>
<dbReference type="OrthoDB" id="9757559at2"/>
<dbReference type="PROSITE" id="PS00012">
    <property type="entry name" value="PHOSPHOPANTETHEINE"/>
    <property type="match status" value="1"/>
</dbReference>
<evidence type="ECO:0000256" key="2">
    <source>
        <dbReference type="ARBA" id="ARBA00022450"/>
    </source>
</evidence>
<dbReference type="Gene3D" id="1.10.10.1830">
    <property type="entry name" value="Non-ribosomal peptide synthase, adenylation domain"/>
    <property type="match status" value="1"/>
</dbReference>
<dbReference type="InterPro" id="IPR006162">
    <property type="entry name" value="Ppantetheine_attach_site"/>
</dbReference>
<dbReference type="PANTHER" id="PTHR45527:SF1">
    <property type="entry name" value="FATTY ACID SYNTHASE"/>
    <property type="match status" value="1"/>
</dbReference>
<dbReference type="InterPro" id="IPR029058">
    <property type="entry name" value="AB_hydrolase_fold"/>
</dbReference>
<dbReference type="SUPFAM" id="SSF52777">
    <property type="entry name" value="CoA-dependent acyltransferases"/>
    <property type="match status" value="6"/>
</dbReference>
<dbReference type="InterPro" id="IPR020845">
    <property type="entry name" value="AMP-binding_CS"/>
</dbReference>
<dbReference type="InterPro" id="IPR045851">
    <property type="entry name" value="AMP-bd_C_sf"/>
</dbReference>
<dbReference type="GO" id="GO:0009366">
    <property type="term" value="C:enterobactin synthetase complex"/>
    <property type="evidence" value="ECO:0007669"/>
    <property type="project" value="TreeGrafter"/>
</dbReference>
<dbReference type="InterPro" id="IPR025110">
    <property type="entry name" value="AMP-bd_C"/>
</dbReference>
<dbReference type="CDD" id="cd05930">
    <property type="entry name" value="A_NRPS"/>
    <property type="match status" value="3"/>
</dbReference>
<reference evidence="5 6" key="1">
    <citation type="submission" date="2018-10" db="EMBL/GenBank/DDBJ databases">
        <title>Proposal of Lysobacter pythonis sp. nov. isolated from royal pythons (Python regius).</title>
        <authorList>
            <person name="Hans-Juergen B."/>
            <person name="Huptas C."/>
            <person name="Sandra B."/>
            <person name="Igor L."/>
            <person name="Joachim S."/>
            <person name="Siegfried S."/>
            <person name="Mareike W."/>
            <person name="Peter K."/>
        </authorList>
    </citation>
    <scope>NUCLEOTIDE SEQUENCE [LARGE SCALE GENOMIC DNA]</scope>
    <source>
        <strain evidence="5 6">4284/11</strain>
    </source>
</reference>
<feature type="domain" description="Carrier" evidence="4">
    <location>
        <begin position="2057"/>
        <end position="2132"/>
    </location>
</feature>
<dbReference type="CDD" id="cd19531">
    <property type="entry name" value="LCL_NRPS-like"/>
    <property type="match status" value="3"/>
</dbReference>
<dbReference type="InterPro" id="IPR020806">
    <property type="entry name" value="PKS_PP-bd"/>
</dbReference>
<dbReference type="PANTHER" id="PTHR45527">
    <property type="entry name" value="NONRIBOSOMAL PEPTIDE SYNTHETASE"/>
    <property type="match status" value="1"/>
</dbReference>
<dbReference type="GO" id="GO:0072330">
    <property type="term" value="P:monocarboxylic acid biosynthetic process"/>
    <property type="evidence" value="ECO:0007669"/>
    <property type="project" value="UniProtKB-ARBA"/>
</dbReference>
<dbReference type="GO" id="GO:0047527">
    <property type="term" value="F:2,3-dihydroxybenzoate-serine ligase activity"/>
    <property type="evidence" value="ECO:0007669"/>
    <property type="project" value="TreeGrafter"/>
</dbReference>
<dbReference type="Gene3D" id="3.40.50.12780">
    <property type="entry name" value="N-terminal domain of ligase-like"/>
    <property type="match status" value="2"/>
</dbReference>
<proteinExistence type="predicted"/>
<dbReference type="NCBIfam" id="NF003417">
    <property type="entry name" value="PRK04813.1"/>
    <property type="match status" value="3"/>
</dbReference>
<evidence type="ECO:0000313" key="5">
    <source>
        <dbReference type="EMBL" id="RMH87536.1"/>
    </source>
</evidence>
<dbReference type="SMART" id="SM00823">
    <property type="entry name" value="PKS_PP"/>
    <property type="match status" value="3"/>
</dbReference>
<evidence type="ECO:0000256" key="1">
    <source>
        <dbReference type="ARBA" id="ARBA00001957"/>
    </source>
</evidence>
<dbReference type="SUPFAM" id="SSF56801">
    <property type="entry name" value="Acetyl-CoA synthetase-like"/>
    <property type="match status" value="3"/>
</dbReference>
<organism evidence="5 6">
    <name type="scientific">Solilutibacter pythonis</name>
    <dbReference type="NCBI Taxonomy" id="2483112"/>
    <lineage>
        <taxon>Bacteria</taxon>
        <taxon>Pseudomonadati</taxon>
        <taxon>Pseudomonadota</taxon>
        <taxon>Gammaproteobacteria</taxon>
        <taxon>Lysobacterales</taxon>
        <taxon>Lysobacteraceae</taxon>
        <taxon>Solilutibacter</taxon>
    </lineage>
</organism>
<dbReference type="GO" id="GO:0043041">
    <property type="term" value="P:amino acid activation for nonribosomal peptide biosynthetic process"/>
    <property type="evidence" value="ECO:0007669"/>
    <property type="project" value="TreeGrafter"/>
</dbReference>
<dbReference type="RefSeq" id="WP_122102557.1">
    <property type="nucleotide sequence ID" value="NZ_RFLY01000029.1"/>
</dbReference>
<dbReference type="Pfam" id="PF00550">
    <property type="entry name" value="PP-binding"/>
    <property type="match status" value="3"/>
</dbReference>
<dbReference type="InterPro" id="IPR036736">
    <property type="entry name" value="ACP-like_sf"/>
</dbReference>
<dbReference type="Pfam" id="PF18563">
    <property type="entry name" value="TubC_N"/>
    <property type="match status" value="1"/>
</dbReference>
<dbReference type="Gene3D" id="3.30.559.30">
    <property type="entry name" value="Nonribosomal peptide synthetase, condensation domain"/>
    <property type="match status" value="3"/>
</dbReference>
<dbReference type="GO" id="GO:0031177">
    <property type="term" value="F:phosphopantetheine binding"/>
    <property type="evidence" value="ECO:0007669"/>
    <property type="project" value="InterPro"/>
</dbReference>
<dbReference type="Gene3D" id="3.40.50.1820">
    <property type="entry name" value="alpha/beta hydrolase"/>
    <property type="match status" value="1"/>
</dbReference>
<dbReference type="InterPro" id="IPR044894">
    <property type="entry name" value="TubC_N_sf"/>
</dbReference>
<keyword evidence="3" id="KW-0597">Phosphoprotein</keyword>
<keyword evidence="2" id="KW-0596">Phosphopantetheine</keyword>
<dbReference type="InterPro" id="IPR001242">
    <property type="entry name" value="Condensation_dom"/>
</dbReference>
<accession>A0A3M2HCR1</accession>
<dbReference type="InterPro" id="IPR009081">
    <property type="entry name" value="PP-bd_ACP"/>
</dbReference>
<comment type="cofactor">
    <cofactor evidence="1">
        <name>pantetheine 4'-phosphate</name>
        <dbReference type="ChEBI" id="CHEBI:47942"/>
    </cofactor>
</comment>
<dbReference type="FunFam" id="1.10.1200.10:FF:000005">
    <property type="entry name" value="Nonribosomal peptide synthetase 1"/>
    <property type="match status" value="1"/>
</dbReference>
<evidence type="ECO:0000259" key="4">
    <source>
        <dbReference type="PROSITE" id="PS50075"/>
    </source>
</evidence>
<dbReference type="Gene3D" id="3.30.300.30">
    <property type="match status" value="3"/>
</dbReference>
<dbReference type="GO" id="GO:0009239">
    <property type="term" value="P:enterobactin biosynthetic process"/>
    <property type="evidence" value="ECO:0007669"/>
    <property type="project" value="TreeGrafter"/>
</dbReference>
<dbReference type="NCBIfam" id="TIGR01733">
    <property type="entry name" value="AA-adenyl-dom"/>
    <property type="match status" value="3"/>
</dbReference>
<sequence>MNVSQLLIELRRRGVQLSLVDGRIQVQAPNGSLTDALRQQLQACRDELVALLAANHADIDVIPRAEDRDDAPLSPAQERLWLLQQIESDAALYLIPSAIELSGELDVQAVQSTIVALMHRHEALRTVFREHDGEVRAQRLHQWEAPFALVDLSETDNPDAHLTEHLAQECGRGIAIDREPMLRVRLFRLDTQHHVLLMLLHHIAGDARSLAVLTQEFAQGYAANLTGTRPEWAPLPLRYADYAHWQRERWASGTGERDLAWWCEQLEGLAPVHALPLDRPRPEQLDNAGARHTVQVNAQIRTNLANLAQASGTTMFVVLQAAFALLLKRHGFDPDVAFATPVAGRDRIELVPLVGFFVNTLAMRHRVDEGLTVRQWLERTREATLAAFAHQDVPFEKLIEALSPARSLSHAPLVQLMLSYQRRESAQPSLPGLTLRPWPLPQAGSKFELSLDATDGDEGIELSFEYNTRLFDAARIAAMAAHLRTLLSQMCATPDAPLHSLDMLEAERRAQLEDWEGQVRVTGERTALSSILAWAEKTPDAIALVEGALVISYRELVEQAGRYAAGLAAHGVRAGDTVALCLPRSRAMIESMLACHWLGAAYLPIDPAQTPERIGFMVEDSNARLLVSQAPLEGVAWVSVDAMASDRSVPDLVSGLDDPAYVIYTSGSTGRPKGVRITQRNLASYIEAASALYGIASTDRVLQLSTLAFDISAEEIFCTLTGGATLVLRDDEAVAGAAGFAACVQRHDISVVSLPTAFWHVLCDDPRTAIPAGSPLRLVVVGGEAVQADRLRAWREAVGSRVRLLNSYGPTEATVAASCADLTCAETVSIGRPYANTRCLVRQGSTRVPAGVVGELVLAGAGVGEGYVGHAAQGASGFDVIEGERVYRTGDRVRWQDGELIYMGRHDDQVKVQGFRVEPAEVEACLRSIPGVLDACVVCMHDPQRENRLIAYWCGGTQALDESRLRAELARQLPFYLVPAQLVRLDSLPLSRNGKLDRGALPRPHWETPSANDEPLADDQQALLLLFREVLGRPDFGPDDDFFRAGGHSLAAARLAGLIRTRLGSPMTLRALFAAPTVRALAAALEPIGADEPAPVAIARGGRLPLSPAQQRLWFLQQLDPASPSYNMPGAWRIEGPLDRAALQAAFASVFERHEVLHSRILAEDGEPYLVPQETPLLPWHEQDLRALDPQTRAQRLQACIDSMACTPFDLARDVPLRMRLLQLQDHEHVLLACLHHICADGASLGLLLEEVAAAYAALRQGAAPILPRQALQYADYAHWQQRLLGTGQEQPLLDYWRDRLHGAPTVHALPLDYPRTERPDHRGDHHAFELPVALVARLDALAAQCGVTPFLLLKTAFAAVLARYADSDEIMLGTPVSGRDRPEFESLVGFFANTLVLRERIDRDRSLPQLLEDTRDQQLADLAHQSLPFERLVEQLGLAGQGVHAPVFQILFALHETGSEFGLPDVHVSAMDSHSQTAKFDLSLHLTRRNGALSGNVEFATALFHPQTILSLAESFKALLSDLVERPDTPISHLSLAKSESLTPLSTPPSSTDLWTRFADAVAADPDAIALDHGEQRIGYAQLLERAEQCAGFLHAQGVRGGDCVGLCLARGVASITAMLACLRLGAAYLPLDPAYPRDRLALIVAEAAPRCVLLDDTGAALLAGTQASCLSMPSVRAAQHSAPPPHVDNVEAPAYVLYTSGSTGTPKGVVMPHRALTQLLTAQTVLQPRLGERLATLQFTSLNFDVSFQEIFTALTTGSRLVLVDEAQRLDLPALVDLIRASGIERLFLPVAVLGLLPSLVCEPLPSLRVITVAGEALSISPALRDFFKAHPHCRLVNHYGPTETHVVTAHNLPNDPARWPALPPIGAPLPNLRLCVRDALGSVVPPGAIGELYVSGPALALGYLGRPDFTAERFVINADGERAYRTGDRVYVGGDGELRYLSRNDGQIKLRGFRIETGDVAAQLQAVPGVSAAAVDLRRDPTGEPRLVAWLASDADAETLVEQARQRLAHTLPAFMLPEAYAVLSRLPMTVNGKLDRAKLPEPEWQRTVAQTQSPATPTEARLLPLWCELLGNEALGVTDNFFTHGGHSLLAVKLLARVREEFGAAPSLARLFSGPTVRELANQLDQKGVVNEGPVPLDREGPLPLSFGQARLWALEQLSRGAADYLIPAVVQLDGDLDSERLFVAFEAVVARHDILRTRFVEHEGEIHQVVGEHDAARAWIREDASAWNDVMFQARIADLATAPIDLGRDQPLRIALLHRAADRHVLVLVLHHIAADAASLPVLLRDMQIAYDAPGQALSPLSLQYGDYASWQREGERDGRTKADLDWWCAQLQGLPTVHGLPLDKPRPPQQSFAGGTLEYPLASDLIADVDRLAAQLQVSRYVFLQAVFVVLLHHLSEDEDVVVGTPTAGRDHPGLQDMVGFFVNTLLLRHRPTPAMRFDELVGAVAQTFTDALARQDTPFEQLVDALRPARGLAHNPLFQVMFSAQRGEAVRLRLPGIEAKALAAPNLTAKFDLSLDINDRDGGCVALWEFATDLFREHSVRQFAEHYVRLLEAVVRAPRSTLAELAWSDETPLPPLDTVRIDTVPERIRQHVSTHPDALAIDDGTLQLDYRSLWEQASAFAAALPRDGAPVAVLAPRSWQLIVGELAAWLAGRPFVPLDPAHPPSHLQAIIADAGATTLLHHPGFTLDVAVPTLAIERRADAQSLADPSAAGTRTSDLAYLIYTSGSSGAPKGVMIGHDNLAFYADAAGKTYGLGPSDRVLHLASPGFDIAIEEVWVTLAHGATVVVAGDEFLADGVGFCKAVQRHNISIASLPTAFWHTLAETVGDATPPPSWRLCILGGEAMQPAALMRWQRRFGNKPVLLNTYGPTETTVVASHYRVGSDGRIAIGRPLGNTHLRVQRSGRTVAAGLPGELIIGGNGVGRGYHGLPQLTSDAFFDADGTCWYRSGDRVRVAGDGEIEFFGRIDHQIKLRGFRVDPEQVAAVLGTHPALRQAAVIAVREQDDTWLAAYTVAESEDAAPAAEELRQWLAARLPEFMLPEAWQTLSSLPLTVNGKLDHRRLPVAARLRVCTQSRPPQGECETELAAIWCELLRLPNVGVEDNFFALGGNSLTAIRCKARIESRFNIHLDLTELFARPTIAALAECIDAGARRIDGDDLGFLNDLLDELE</sequence>
<keyword evidence="6" id="KW-1185">Reference proteome</keyword>
<dbReference type="Pfam" id="PF00668">
    <property type="entry name" value="Condensation"/>
    <property type="match status" value="3"/>
</dbReference>
<dbReference type="Gene3D" id="2.30.38.10">
    <property type="entry name" value="Luciferase, Domain 3"/>
    <property type="match status" value="1"/>
</dbReference>
<dbReference type="InterPro" id="IPR023213">
    <property type="entry name" value="CAT-like_dom_sf"/>
</dbReference>
<dbReference type="Proteomes" id="UP000275012">
    <property type="component" value="Unassembled WGS sequence"/>
</dbReference>
<name>A0A3M2HCR1_9GAMM</name>